<dbReference type="Pfam" id="PF01258">
    <property type="entry name" value="zf-dskA_traR"/>
    <property type="match status" value="1"/>
</dbReference>
<comment type="caution">
    <text evidence="6">The sequence shown here is derived from an EMBL/GenBank/DDBJ whole genome shotgun (WGS) entry which is preliminary data.</text>
</comment>
<feature type="domain" description="Zinc finger DksA/TraR C4-type" evidence="5">
    <location>
        <begin position="89"/>
        <end position="123"/>
    </location>
</feature>
<dbReference type="PROSITE" id="PS51128">
    <property type="entry name" value="ZF_DKSA_2"/>
    <property type="match status" value="1"/>
</dbReference>
<evidence type="ECO:0000313" key="7">
    <source>
        <dbReference type="Proteomes" id="UP000178495"/>
    </source>
</evidence>
<reference evidence="6 7" key="1">
    <citation type="journal article" date="2016" name="Nat. Commun.">
        <title>Thousands of microbial genomes shed light on interconnected biogeochemical processes in an aquifer system.</title>
        <authorList>
            <person name="Anantharaman K."/>
            <person name="Brown C.T."/>
            <person name="Hug L.A."/>
            <person name="Sharon I."/>
            <person name="Castelle C.J."/>
            <person name="Probst A.J."/>
            <person name="Thomas B.C."/>
            <person name="Singh A."/>
            <person name="Wilkins M.J."/>
            <person name="Karaoz U."/>
            <person name="Brodie E.L."/>
            <person name="Williams K.H."/>
            <person name="Hubbard S.S."/>
            <person name="Banfield J.F."/>
        </authorList>
    </citation>
    <scope>NUCLEOTIDE SEQUENCE [LARGE SCALE GENOMIC DNA]</scope>
</reference>
<evidence type="ECO:0000256" key="1">
    <source>
        <dbReference type="ARBA" id="ARBA00022723"/>
    </source>
</evidence>
<feature type="zinc finger region" description="dksA C4-type" evidence="4">
    <location>
        <begin position="94"/>
        <end position="118"/>
    </location>
</feature>
<keyword evidence="2" id="KW-0863">Zinc-finger</keyword>
<evidence type="ECO:0000256" key="2">
    <source>
        <dbReference type="ARBA" id="ARBA00022771"/>
    </source>
</evidence>
<evidence type="ECO:0000256" key="4">
    <source>
        <dbReference type="PROSITE-ProRule" id="PRU00510"/>
    </source>
</evidence>
<dbReference type="SUPFAM" id="SSF109635">
    <property type="entry name" value="DnaK suppressor protein DksA, alpha-hairpin domain"/>
    <property type="match status" value="1"/>
</dbReference>
<dbReference type="InterPro" id="IPR037187">
    <property type="entry name" value="DnaK_N"/>
</dbReference>
<evidence type="ECO:0000259" key="5">
    <source>
        <dbReference type="Pfam" id="PF01258"/>
    </source>
</evidence>
<dbReference type="EMBL" id="MHLC01000020">
    <property type="protein sequence ID" value="OGZ01153.1"/>
    <property type="molecule type" value="Genomic_DNA"/>
</dbReference>
<evidence type="ECO:0000313" key="6">
    <source>
        <dbReference type="EMBL" id="OGZ01153.1"/>
    </source>
</evidence>
<dbReference type="PANTHER" id="PTHR33823">
    <property type="entry name" value="RNA POLYMERASE-BINDING TRANSCRIPTION FACTOR DKSA-RELATED"/>
    <property type="match status" value="1"/>
</dbReference>
<protein>
    <recommendedName>
        <fullName evidence="5">Zinc finger DksA/TraR C4-type domain-containing protein</fullName>
    </recommendedName>
</protein>
<organism evidence="6 7">
    <name type="scientific">Candidatus Liptonbacteria bacterium RIFCSPLOWO2_01_FULL_56_20</name>
    <dbReference type="NCBI Taxonomy" id="1798652"/>
    <lineage>
        <taxon>Bacteria</taxon>
        <taxon>Candidatus Liptoniibacteriota</taxon>
    </lineage>
</organism>
<name>A0A1G2CIC4_9BACT</name>
<dbReference type="InterPro" id="IPR000962">
    <property type="entry name" value="Znf_DskA_TraR"/>
</dbReference>
<dbReference type="Gene3D" id="1.20.120.910">
    <property type="entry name" value="DksA, coiled-coil domain"/>
    <property type="match status" value="1"/>
</dbReference>
<dbReference type="Proteomes" id="UP000178495">
    <property type="component" value="Unassembled WGS sequence"/>
</dbReference>
<keyword evidence="3" id="KW-0862">Zinc</keyword>
<proteinExistence type="predicted"/>
<sequence length="139" mass="15174">MDQGQRAGLVPVLGQAEREELKAALVEKRAECDARRRRARSLLRTPFRAADLADRAECDAHSPILAFGVSNGARVCAAINEALARIDSPTFGICMNCGDPIGMPRLRAVPWTRGCIDCKDPKELLSLGRQRGYAARITL</sequence>
<dbReference type="PANTHER" id="PTHR33823:SF4">
    <property type="entry name" value="GENERAL STRESS PROTEIN 16O"/>
    <property type="match status" value="1"/>
</dbReference>
<dbReference type="AlphaFoldDB" id="A0A1G2CIC4"/>
<keyword evidence="1" id="KW-0479">Metal-binding</keyword>
<dbReference type="STRING" id="1798652.A3A43_00125"/>
<accession>A0A1G2CIC4</accession>
<dbReference type="SUPFAM" id="SSF57716">
    <property type="entry name" value="Glucocorticoid receptor-like (DNA-binding domain)"/>
    <property type="match status" value="1"/>
</dbReference>
<dbReference type="GO" id="GO:0008270">
    <property type="term" value="F:zinc ion binding"/>
    <property type="evidence" value="ECO:0007669"/>
    <property type="project" value="UniProtKB-KW"/>
</dbReference>
<evidence type="ECO:0000256" key="3">
    <source>
        <dbReference type="ARBA" id="ARBA00022833"/>
    </source>
</evidence>
<gene>
    <name evidence="6" type="ORF">A3A43_00125</name>
</gene>